<dbReference type="eggNOG" id="COG4967">
    <property type="taxonomic scope" value="Bacteria"/>
</dbReference>
<reference evidence="1 2" key="2">
    <citation type="journal article" date="2013" name="Stand. Genomic Sci.">
        <title>Complete genome sequence of Halorhodospira halophila SL1.</title>
        <authorList>
            <person name="Challacombe J.F."/>
            <person name="Majid S."/>
            <person name="Deole R."/>
            <person name="Brettin T.S."/>
            <person name="Bruce D."/>
            <person name="Delano S.F."/>
            <person name="Detter J.C."/>
            <person name="Gleasner C.D."/>
            <person name="Han C.S."/>
            <person name="Misra M."/>
            <person name="Reitenga K.G."/>
            <person name="Mikhailova N."/>
            <person name="Woyke T."/>
            <person name="Pitluck S."/>
            <person name="Nolan M."/>
            <person name="Land M.L."/>
            <person name="Saunders E."/>
            <person name="Tapia R."/>
            <person name="Lapidus A."/>
            <person name="Ivanova N."/>
            <person name="Hoff W.D."/>
        </authorList>
    </citation>
    <scope>NUCLEOTIDE SEQUENCE [LARGE SCALE GENOMIC DNA]</scope>
    <source>
        <strain evidence="2">DSM 244 / SL1</strain>
    </source>
</reference>
<dbReference type="Pfam" id="PF07963">
    <property type="entry name" value="N_methyl"/>
    <property type="match status" value="1"/>
</dbReference>
<dbReference type="STRING" id="349124.Hhal_1825"/>
<dbReference type="EMBL" id="CP000544">
    <property type="protein sequence ID" value="ABM62589.1"/>
    <property type="molecule type" value="Genomic_DNA"/>
</dbReference>
<dbReference type="HOGENOM" id="CLU_1747099_0_0_6"/>
<organism evidence="1 2">
    <name type="scientific">Halorhodospira halophila (strain DSM 244 / SL1)</name>
    <name type="common">Ectothiorhodospira halophila (strain DSM 244 / SL1)</name>
    <dbReference type="NCBI Taxonomy" id="349124"/>
    <lineage>
        <taxon>Bacteria</taxon>
        <taxon>Pseudomonadati</taxon>
        <taxon>Pseudomonadota</taxon>
        <taxon>Gammaproteobacteria</taxon>
        <taxon>Chromatiales</taxon>
        <taxon>Ectothiorhodospiraceae</taxon>
        <taxon>Halorhodospira</taxon>
    </lineage>
</organism>
<dbReference type="KEGG" id="hha:Hhal_1825"/>
<dbReference type="PROSITE" id="PS00409">
    <property type="entry name" value="PROKAR_NTER_METHYL"/>
    <property type="match status" value="1"/>
</dbReference>
<dbReference type="Proteomes" id="UP000000647">
    <property type="component" value="Chromosome"/>
</dbReference>
<name>A1WY27_HALHL</name>
<accession>A1WY27</accession>
<protein>
    <recommendedName>
        <fullName evidence="3">Prepilin-type N-terminal cleavage/methylation domain-containing protein</fullName>
    </recommendedName>
</protein>
<dbReference type="InterPro" id="IPR012902">
    <property type="entry name" value="N_methyl_site"/>
</dbReference>
<keyword evidence="2" id="KW-1185">Reference proteome</keyword>
<dbReference type="AlphaFoldDB" id="A1WY27"/>
<evidence type="ECO:0008006" key="3">
    <source>
        <dbReference type="Google" id="ProtNLM"/>
    </source>
</evidence>
<gene>
    <name evidence="1" type="ordered locus">Hhal_1825</name>
</gene>
<proteinExistence type="predicted"/>
<evidence type="ECO:0000313" key="1">
    <source>
        <dbReference type="EMBL" id="ABM62589.1"/>
    </source>
</evidence>
<evidence type="ECO:0000313" key="2">
    <source>
        <dbReference type="Proteomes" id="UP000000647"/>
    </source>
</evidence>
<reference evidence="2" key="1">
    <citation type="submission" date="2006-12" db="EMBL/GenBank/DDBJ databases">
        <title>Complete sequence of Halorhodospira halophila SL1.</title>
        <authorList>
            <consortium name="US DOE Joint Genome Institute"/>
            <person name="Copeland A."/>
            <person name="Lucas S."/>
            <person name="Lapidus A."/>
            <person name="Barry K."/>
            <person name="Detter J.C."/>
            <person name="Glavina del Rio T."/>
            <person name="Hammon N."/>
            <person name="Israni S."/>
            <person name="Dalin E."/>
            <person name="Tice H."/>
            <person name="Pitluck S."/>
            <person name="Saunders E."/>
            <person name="Brettin T."/>
            <person name="Bruce D."/>
            <person name="Han C."/>
            <person name="Tapia R."/>
            <person name="Schmutz J."/>
            <person name="Larimer F."/>
            <person name="Land M."/>
            <person name="Hauser L."/>
            <person name="Kyrpides N."/>
            <person name="Mikhailova N."/>
            <person name="Hoff W."/>
            <person name="Richardson P."/>
        </authorList>
    </citation>
    <scope>NUCLEOTIDE SEQUENCE [LARGE SCALE GENOMIC DNA]</scope>
    <source>
        <strain evidence="2">DSM 244 / SL1</strain>
    </source>
</reference>
<sequence length="149" mass="15671">MPRHSGFTLLEALVALGLLAGVAAVSLLALYGGVHGARDAGYHVRATLLAEELIARARLVAPDQRAAALAAVDAGDIDACQPPSVKDQPRGDVVDADGWRAEVACQLPQAEVSAEAAADRIRVELRWQAPHRDAPSSLELSGQLPEVNR</sequence>